<sequence length="395" mass="42894">MRVAHLTASTFFGGPERQMLGLARSLPPSVETVFFSFAENGWSQAFLVEVRQAGFRGIMLEADTPRWGAAIRELTARIQAEKIEVLLCHGYKANLLGRVAARRAGIPVVAVSRGWTGENARVKLYEFADRQHLRLMDHVVAVSLGQARKVRKAGVPKNRISIIRNSARFSDLQTVDPQARERLAQSFPGPVRPTRFLVSAGRLSPEKGYGVLLEAAPELCRRFPNIGFVHFGDGPLRDGMQQRIRTLGLSDRFVLAGLVKSLDWVWSAAEMMVLPSFTEGLPNVALEASAGGAAIVATAVGGTPEVVAHGESGLLVPPGEPDALIDAIATLLSDESMRRQFGAAGRDRVQRLFSFQSQADSYVQLFQSLVRKSARAASTQSSSVRFSNEQGGVAC</sequence>
<dbReference type="EMBL" id="LR593887">
    <property type="protein sequence ID" value="VTS02524.1"/>
    <property type="molecule type" value="Genomic_DNA"/>
</dbReference>
<dbReference type="InterPro" id="IPR001296">
    <property type="entry name" value="Glyco_trans_1"/>
</dbReference>
<accession>A0A6C2YPJ6</accession>
<dbReference type="AlphaFoldDB" id="A0A6C2YPJ6"/>
<dbReference type="Proteomes" id="UP000464378">
    <property type="component" value="Chromosome"/>
</dbReference>
<dbReference type="PANTHER" id="PTHR12526">
    <property type="entry name" value="GLYCOSYLTRANSFERASE"/>
    <property type="match status" value="1"/>
</dbReference>
<dbReference type="EMBL" id="LR586016">
    <property type="protein sequence ID" value="VIP02812.1"/>
    <property type="molecule type" value="Genomic_DNA"/>
</dbReference>
<dbReference type="Pfam" id="PF00534">
    <property type="entry name" value="Glycos_transf_1"/>
    <property type="match status" value="1"/>
</dbReference>
<dbReference type="GO" id="GO:0016757">
    <property type="term" value="F:glycosyltransferase activity"/>
    <property type="evidence" value="ECO:0007669"/>
    <property type="project" value="InterPro"/>
</dbReference>
<dbReference type="InParanoid" id="A0A6C2YPJ6"/>
<dbReference type="InterPro" id="IPR028098">
    <property type="entry name" value="Glyco_trans_4-like_N"/>
</dbReference>
<dbReference type="SUPFAM" id="SSF53756">
    <property type="entry name" value="UDP-Glycosyltransferase/glycogen phosphorylase"/>
    <property type="match status" value="1"/>
</dbReference>
<name>A0A6C2YPJ6_9BACT</name>
<reference evidence="3" key="1">
    <citation type="submission" date="2019-04" db="EMBL/GenBank/DDBJ databases">
        <authorList>
            <consortium name="Science for Life Laboratories"/>
        </authorList>
    </citation>
    <scope>NUCLEOTIDE SEQUENCE</scope>
    <source>
        <strain evidence="3">MBLW1</strain>
    </source>
</reference>
<dbReference type="RefSeq" id="WP_162657946.1">
    <property type="nucleotide sequence ID" value="NZ_LR593887.1"/>
</dbReference>
<dbReference type="CDD" id="cd03801">
    <property type="entry name" value="GT4_PimA-like"/>
    <property type="match status" value="1"/>
</dbReference>
<evidence type="ECO:0000259" key="1">
    <source>
        <dbReference type="Pfam" id="PF00534"/>
    </source>
</evidence>
<keyword evidence="3" id="KW-0808">Transferase</keyword>
<feature type="domain" description="Glycosyltransferase subfamily 4-like N-terminal" evidence="2">
    <location>
        <begin position="13"/>
        <end position="165"/>
    </location>
</feature>
<evidence type="ECO:0008006" key="5">
    <source>
        <dbReference type="Google" id="ProtNLM"/>
    </source>
</evidence>
<proteinExistence type="predicted"/>
<evidence type="ECO:0000313" key="4">
    <source>
        <dbReference type="Proteomes" id="UP000464378"/>
    </source>
</evidence>
<keyword evidence="4" id="KW-1185">Reference proteome</keyword>
<dbReference type="KEGG" id="tim:GMBLW1_11480"/>
<feature type="domain" description="Glycosyl transferase family 1" evidence="1">
    <location>
        <begin position="194"/>
        <end position="347"/>
    </location>
</feature>
<organism evidence="3">
    <name type="scientific">Tuwongella immobilis</name>
    <dbReference type="NCBI Taxonomy" id="692036"/>
    <lineage>
        <taxon>Bacteria</taxon>
        <taxon>Pseudomonadati</taxon>
        <taxon>Planctomycetota</taxon>
        <taxon>Planctomycetia</taxon>
        <taxon>Gemmatales</taxon>
        <taxon>Gemmataceae</taxon>
        <taxon>Tuwongella</taxon>
    </lineage>
</organism>
<dbReference type="Pfam" id="PF13579">
    <property type="entry name" value="Glyco_trans_4_4"/>
    <property type="match status" value="1"/>
</dbReference>
<evidence type="ECO:0000313" key="3">
    <source>
        <dbReference type="EMBL" id="VIP02812.1"/>
    </source>
</evidence>
<protein>
    <recommendedName>
        <fullName evidence="5">Glycosyltransferase subfamily 4-like N-terminal domain-containing protein</fullName>
    </recommendedName>
</protein>
<gene>
    <name evidence="3" type="ORF">GMBLW1_11480</name>
</gene>
<dbReference type="Gene3D" id="3.40.50.2000">
    <property type="entry name" value="Glycogen Phosphorylase B"/>
    <property type="match status" value="2"/>
</dbReference>
<evidence type="ECO:0000259" key="2">
    <source>
        <dbReference type="Pfam" id="PF13579"/>
    </source>
</evidence>
<dbReference type="FunCoup" id="A0A6C2YPJ6">
    <property type="interactions" value="202"/>
</dbReference>